<keyword evidence="2" id="KW-1185">Reference proteome</keyword>
<organism evidence="1 2">
    <name type="scientific">Dunaliella salina</name>
    <name type="common">Green alga</name>
    <name type="synonym">Protococcus salinus</name>
    <dbReference type="NCBI Taxonomy" id="3046"/>
    <lineage>
        <taxon>Eukaryota</taxon>
        <taxon>Viridiplantae</taxon>
        <taxon>Chlorophyta</taxon>
        <taxon>core chlorophytes</taxon>
        <taxon>Chlorophyceae</taxon>
        <taxon>CS clade</taxon>
        <taxon>Chlamydomonadales</taxon>
        <taxon>Dunaliellaceae</taxon>
        <taxon>Dunaliella</taxon>
    </lineage>
</organism>
<gene>
    <name evidence="1" type="ORF">DUNSADRAFT_11599</name>
</gene>
<sequence length="79" mass="9498">MERKRLSILNFKWKICNIVFYYGVEPKFLKHVLNVEQCLRACSRPSQASVARLIDLKKRELTRFKRIRTANHKLCFLCK</sequence>
<evidence type="ECO:0000313" key="1">
    <source>
        <dbReference type="EMBL" id="KAF5832499.1"/>
    </source>
</evidence>
<name>A0ABQ7GD25_DUNSA</name>
<protein>
    <recommendedName>
        <fullName evidence="3">Encoded protein</fullName>
    </recommendedName>
</protein>
<dbReference type="Proteomes" id="UP000815325">
    <property type="component" value="Unassembled WGS sequence"/>
</dbReference>
<comment type="caution">
    <text evidence="1">The sequence shown here is derived from an EMBL/GenBank/DDBJ whole genome shotgun (WGS) entry which is preliminary data.</text>
</comment>
<evidence type="ECO:0000313" key="2">
    <source>
        <dbReference type="Proteomes" id="UP000815325"/>
    </source>
</evidence>
<accession>A0ABQ7GD25</accession>
<dbReference type="EMBL" id="MU069868">
    <property type="protein sequence ID" value="KAF5832499.1"/>
    <property type="molecule type" value="Genomic_DNA"/>
</dbReference>
<proteinExistence type="predicted"/>
<reference evidence="1" key="1">
    <citation type="submission" date="2017-08" db="EMBL/GenBank/DDBJ databases">
        <authorList>
            <person name="Polle J.E."/>
            <person name="Barry K."/>
            <person name="Cushman J."/>
            <person name="Schmutz J."/>
            <person name="Tran D."/>
            <person name="Hathwaick L.T."/>
            <person name="Yim W.C."/>
            <person name="Jenkins J."/>
            <person name="Mckie-Krisberg Z.M."/>
            <person name="Prochnik S."/>
            <person name="Lindquist E."/>
            <person name="Dockter R.B."/>
            <person name="Adam C."/>
            <person name="Molina H."/>
            <person name="Bunkerborg J."/>
            <person name="Jin E."/>
            <person name="Buchheim M."/>
            <person name="Magnuson J."/>
        </authorList>
    </citation>
    <scope>NUCLEOTIDE SEQUENCE</scope>
    <source>
        <strain evidence="1">CCAP 19/18</strain>
    </source>
</reference>
<evidence type="ECO:0008006" key="3">
    <source>
        <dbReference type="Google" id="ProtNLM"/>
    </source>
</evidence>